<evidence type="ECO:0000256" key="2">
    <source>
        <dbReference type="ARBA" id="ARBA00047375"/>
    </source>
</evidence>
<keyword evidence="1" id="KW-0808">Transferase</keyword>
<evidence type="ECO:0000256" key="1">
    <source>
        <dbReference type="ARBA" id="ARBA00023315"/>
    </source>
</evidence>
<dbReference type="EMBL" id="JBBPBK010000008">
    <property type="protein sequence ID" value="KAK9279310.1"/>
    <property type="molecule type" value="Genomic_DNA"/>
</dbReference>
<evidence type="ECO:0000313" key="5">
    <source>
        <dbReference type="Proteomes" id="UP001415857"/>
    </source>
</evidence>
<dbReference type="SUPFAM" id="SSF53901">
    <property type="entry name" value="Thiolase-like"/>
    <property type="match status" value="1"/>
</dbReference>
<dbReference type="PANTHER" id="PTHR31561">
    <property type="entry name" value="3-KETOACYL-COA SYNTHASE"/>
    <property type="match status" value="1"/>
</dbReference>
<keyword evidence="5" id="KW-1185">Reference proteome</keyword>
<feature type="domain" description="FAE" evidence="3">
    <location>
        <begin position="25"/>
        <end position="124"/>
    </location>
</feature>
<keyword evidence="1" id="KW-0012">Acyltransferase</keyword>
<comment type="catalytic activity">
    <reaction evidence="2">
        <text>a very-long-chain acyl-CoA + malonyl-CoA + H(+) = a very-long-chain 3-oxoacyl-CoA + CO2 + CoA</text>
        <dbReference type="Rhea" id="RHEA:32727"/>
        <dbReference type="ChEBI" id="CHEBI:15378"/>
        <dbReference type="ChEBI" id="CHEBI:16526"/>
        <dbReference type="ChEBI" id="CHEBI:57287"/>
        <dbReference type="ChEBI" id="CHEBI:57384"/>
        <dbReference type="ChEBI" id="CHEBI:90725"/>
        <dbReference type="ChEBI" id="CHEBI:90736"/>
        <dbReference type="EC" id="2.3.1.199"/>
    </reaction>
</comment>
<dbReference type="GO" id="GO:0006633">
    <property type="term" value="P:fatty acid biosynthetic process"/>
    <property type="evidence" value="ECO:0007669"/>
    <property type="project" value="InterPro"/>
</dbReference>
<reference evidence="4 5" key="1">
    <citation type="journal article" date="2024" name="Plant J.">
        <title>Genome sequences and population genomics reveal climatic adaptation and genomic divergence between two closely related sweetgum species.</title>
        <authorList>
            <person name="Xu W.Q."/>
            <person name="Ren C.Q."/>
            <person name="Zhang X.Y."/>
            <person name="Comes H.P."/>
            <person name="Liu X.H."/>
            <person name="Li Y.G."/>
            <person name="Kettle C.J."/>
            <person name="Jalonen R."/>
            <person name="Gaisberger H."/>
            <person name="Ma Y.Z."/>
            <person name="Qiu Y.X."/>
        </authorList>
    </citation>
    <scope>NUCLEOTIDE SEQUENCE [LARGE SCALE GENOMIC DNA]</scope>
    <source>
        <strain evidence="4">Hangzhou</strain>
    </source>
</reference>
<name>A0AAP0WXP1_LIQFO</name>
<dbReference type="InterPro" id="IPR012392">
    <property type="entry name" value="3-ktacl-CoA_syn"/>
</dbReference>
<accession>A0AAP0WXP1</accession>
<dbReference type="Pfam" id="PF08392">
    <property type="entry name" value="FAE1_CUT1_RppA"/>
    <property type="match status" value="1"/>
</dbReference>
<evidence type="ECO:0000259" key="3">
    <source>
        <dbReference type="Pfam" id="PF08392"/>
    </source>
</evidence>
<proteinExistence type="predicted"/>
<dbReference type="GO" id="GO:0009922">
    <property type="term" value="F:fatty acid elongase activity"/>
    <property type="evidence" value="ECO:0007669"/>
    <property type="project" value="UniProtKB-EC"/>
</dbReference>
<dbReference type="Proteomes" id="UP001415857">
    <property type="component" value="Unassembled WGS sequence"/>
</dbReference>
<evidence type="ECO:0000313" key="4">
    <source>
        <dbReference type="EMBL" id="KAK9279310.1"/>
    </source>
</evidence>
<organism evidence="4 5">
    <name type="scientific">Liquidambar formosana</name>
    <name type="common">Formosan gum</name>
    <dbReference type="NCBI Taxonomy" id="63359"/>
    <lineage>
        <taxon>Eukaryota</taxon>
        <taxon>Viridiplantae</taxon>
        <taxon>Streptophyta</taxon>
        <taxon>Embryophyta</taxon>
        <taxon>Tracheophyta</taxon>
        <taxon>Spermatophyta</taxon>
        <taxon>Magnoliopsida</taxon>
        <taxon>eudicotyledons</taxon>
        <taxon>Gunneridae</taxon>
        <taxon>Pentapetalae</taxon>
        <taxon>Saxifragales</taxon>
        <taxon>Altingiaceae</taxon>
        <taxon>Liquidambar</taxon>
    </lineage>
</organism>
<dbReference type="AlphaFoldDB" id="A0AAP0WXP1"/>
<comment type="caution">
    <text evidence="4">The sequence shown here is derived from an EMBL/GenBank/DDBJ whole genome shotgun (WGS) entry which is preliminary data.</text>
</comment>
<sequence length="128" mass="14999">MEFLMLLCVLSTFYLLFILWKLFDENRDHGCYILDYQCYKPSDDRMLDTAFCGEVIKRNKNLGIQEYKFILKIVTNSGIGEQTYATRNVFKGEEENPTYEDSITEMEEFFNDSIEKLLLRSSISALGD</sequence>
<gene>
    <name evidence="4" type="ORF">L1049_012989</name>
</gene>
<dbReference type="GO" id="GO:0016020">
    <property type="term" value="C:membrane"/>
    <property type="evidence" value="ECO:0007669"/>
    <property type="project" value="InterPro"/>
</dbReference>
<dbReference type="InterPro" id="IPR013601">
    <property type="entry name" value="FAE1_typ3_polyketide_synth"/>
</dbReference>
<dbReference type="InterPro" id="IPR016039">
    <property type="entry name" value="Thiolase-like"/>
</dbReference>
<protein>
    <recommendedName>
        <fullName evidence="3">FAE domain-containing protein</fullName>
    </recommendedName>
</protein>